<gene>
    <name evidence="7" type="ORF">DGYR_LOCUS6263</name>
</gene>
<evidence type="ECO:0000313" key="8">
    <source>
        <dbReference type="Proteomes" id="UP000549394"/>
    </source>
</evidence>
<keyword evidence="4 5" id="KW-0408">Iron</keyword>
<evidence type="ECO:0000256" key="4">
    <source>
        <dbReference type="ARBA" id="ARBA00023004"/>
    </source>
</evidence>
<keyword evidence="3" id="KW-0560">Oxidoreductase</keyword>
<dbReference type="InterPro" id="IPR004294">
    <property type="entry name" value="Carotenoid_Oase"/>
</dbReference>
<evidence type="ECO:0000256" key="1">
    <source>
        <dbReference type="ARBA" id="ARBA00006787"/>
    </source>
</evidence>
<keyword evidence="6" id="KW-0732">Signal</keyword>
<name>A0A7I8VNX9_9ANNE</name>
<dbReference type="OrthoDB" id="407010at2759"/>
<feature type="binding site" evidence="5">
    <location>
        <position position="317"/>
    </location>
    <ligand>
        <name>Fe cation</name>
        <dbReference type="ChEBI" id="CHEBI:24875"/>
        <note>catalytic</note>
    </ligand>
</feature>
<feature type="binding site" evidence="5">
    <location>
        <position position="198"/>
    </location>
    <ligand>
        <name>Fe cation</name>
        <dbReference type="ChEBI" id="CHEBI:24875"/>
        <note>catalytic</note>
    </ligand>
</feature>
<comment type="similarity">
    <text evidence="1">Belongs to the carotenoid oxygenase family.</text>
</comment>
<dbReference type="PANTHER" id="PTHR10543:SF24">
    <property type="entry name" value="CAROTENOID ISOMEROOXYGENASE"/>
    <property type="match status" value="1"/>
</dbReference>
<comment type="caution">
    <text evidence="7">The sequence shown here is derived from an EMBL/GenBank/DDBJ whole genome shotgun (WGS) entry which is preliminary data.</text>
</comment>
<reference evidence="7 8" key="1">
    <citation type="submission" date="2020-08" db="EMBL/GenBank/DDBJ databases">
        <authorList>
            <person name="Hejnol A."/>
        </authorList>
    </citation>
    <scope>NUCLEOTIDE SEQUENCE [LARGE SCALE GENOMIC DNA]</scope>
</reference>
<keyword evidence="8" id="KW-1185">Reference proteome</keyword>
<feature type="signal peptide" evidence="6">
    <location>
        <begin position="1"/>
        <end position="18"/>
    </location>
</feature>
<dbReference type="GO" id="GO:0016121">
    <property type="term" value="P:carotene catabolic process"/>
    <property type="evidence" value="ECO:0007669"/>
    <property type="project" value="TreeGrafter"/>
</dbReference>
<sequence length="512" mass="59542">MLRLLCYYFGLFSSTLLCDPFNLWFTTNDKTFHNYELERVKGLPKWLNGTYVRNGPGKFEYSRRKFVHAFDGYAKLMTISIRSGGSLKFSTSFVKTYFYRHSQRIGDIAPYLLFDYTTPKFNRFDRLQQLLHGIDNVNVNIHAWKNDRNGTSYVAVSDFWQVYEIDMTTLGTLKRINAKIPGIDNPLYDFIPLPATSHPLQEIGTNNFITFLSLFSLFPGLDSRIQIIRIKSVEKRELISSISTSRLPYMHSFALTKSWVILLGHPLFINKLKILKTSIPLKSIDWRPEFGTEIFLVHLPTGTIRRMRIVKAVFATHFINAYEESGDIVADFITYDNPKLFDILLLSIILDPVQRKSIFVKPVVMRFRINLRRNTVNIHQIGDVNFDFPIINKDFEKNYYCFAYGLTLDWMNSTASPSDWAGIGKNDLCGKGRSITWSRRYHLPSEVWFERRPGSVYEDDGVLMSVILDTIRRTSYLAILDARTLLLLHAIDFPTYVPFTMHGKFFSHKFFN</sequence>
<dbReference type="Pfam" id="PF03055">
    <property type="entry name" value="RPE65"/>
    <property type="match status" value="1"/>
</dbReference>
<evidence type="ECO:0000256" key="6">
    <source>
        <dbReference type="SAM" id="SignalP"/>
    </source>
</evidence>
<evidence type="ECO:0000256" key="5">
    <source>
        <dbReference type="PIRSR" id="PIRSR604294-1"/>
    </source>
</evidence>
<evidence type="ECO:0000313" key="7">
    <source>
        <dbReference type="EMBL" id="CAD5117767.1"/>
    </source>
</evidence>
<dbReference type="EMBL" id="CAJFCJ010000007">
    <property type="protein sequence ID" value="CAD5117767.1"/>
    <property type="molecule type" value="Genomic_DNA"/>
</dbReference>
<comment type="cofactor">
    <cofactor evidence="5">
        <name>Fe(2+)</name>
        <dbReference type="ChEBI" id="CHEBI:29033"/>
    </cofactor>
    <text evidence="5">Binds 1 Fe(2+) ion per subunit.</text>
</comment>
<dbReference type="AlphaFoldDB" id="A0A7I8VNX9"/>
<proteinExistence type="inferred from homology"/>
<feature type="chain" id="PRO_5029508976" evidence="6">
    <location>
        <begin position="19"/>
        <end position="512"/>
    </location>
</feature>
<dbReference type="GO" id="GO:0042574">
    <property type="term" value="P:retinal metabolic process"/>
    <property type="evidence" value="ECO:0007669"/>
    <property type="project" value="TreeGrafter"/>
</dbReference>
<dbReference type="GO" id="GO:0003834">
    <property type="term" value="F:beta-carotene 15,15'-dioxygenase activity"/>
    <property type="evidence" value="ECO:0007669"/>
    <property type="project" value="TreeGrafter"/>
</dbReference>
<keyword evidence="2 5" id="KW-0479">Metal-binding</keyword>
<dbReference type="GO" id="GO:0046872">
    <property type="term" value="F:metal ion binding"/>
    <property type="evidence" value="ECO:0007669"/>
    <property type="project" value="UniProtKB-KW"/>
</dbReference>
<evidence type="ECO:0000256" key="3">
    <source>
        <dbReference type="ARBA" id="ARBA00023002"/>
    </source>
</evidence>
<dbReference type="GO" id="GO:0010436">
    <property type="term" value="F:carotenoid dioxygenase activity"/>
    <property type="evidence" value="ECO:0007669"/>
    <property type="project" value="TreeGrafter"/>
</dbReference>
<feature type="binding site" evidence="5">
    <location>
        <position position="251"/>
    </location>
    <ligand>
        <name>Fe cation</name>
        <dbReference type="ChEBI" id="CHEBI:24875"/>
        <note>catalytic</note>
    </ligand>
</feature>
<evidence type="ECO:0000256" key="2">
    <source>
        <dbReference type="ARBA" id="ARBA00022723"/>
    </source>
</evidence>
<protein>
    <submittedName>
        <fullName evidence="7">Uncharacterized protein</fullName>
    </submittedName>
</protein>
<dbReference type="Proteomes" id="UP000549394">
    <property type="component" value="Unassembled WGS sequence"/>
</dbReference>
<feature type="binding site" evidence="5">
    <location>
        <position position="502"/>
    </location>
    <ligand>
        <name>Fe cation</name>
        <dbReference type="ChEBI" id="CHEBI:24875"/>
        <note>catalytic</note>
    </ligand>
</feature>
<accession>A0A7I8VNX9</accession>
<organism evidence="7 8">
    <name type="scientific">Dimorphilus gyrociliatus</name>
    <dbReference type="NCBI Taxonomy" id="2664684"/>
    <lineage>
        <taxon>Eukaryota</taxon>
        <taxon>Metazoa</taxon>
        <taxon>Spiralia</taxon>
        <taxon>Lophotrochozoa</taxon>
        <taxon>Annelida</taxon>
        <taxon>Polychaeta</taxon>
        <taxon>Polychaeta incertae sedis</taxon>
        <taxon>Dinophilidae</taxon>
        <taxon>Dimorphilus</taxon>
    </lineage>
</organism>
<dbReference type="PANTHER" id="PTHR10543">
    <property type="entry name" value="BETA-CAROTENE DIOXYGENASE"/>
    <property type="match status" value="1"/>
</dbReference>